<sequence>MEVLKLPSLELQFNVSSPRPQFDWHGADLFSSYRILLFSYNSKGRSEPVILEAVALKGVAKFTGLLKQTLLGFNL</sequence>
<dbReference type="EMBL" id="OU963869">
    <property type="protein sequence ID" value="CAH0395031.1"/>
    <property type="molecule type" value="Genomic_DNA"/>
</dbReference>
<reference evidence="1" key="1">
    <citation type="submission" date="2021-12" db="EMBL/GenBank/DDBJ databases">
        <authorList>
            <person name="King R."/>
        </authorList>
    </citation>
    <scope>NUCLEOTIDE SEQUENCE</scope>
</reference>
<evidence type="ECO:0000313" key="2">
    <source>
        <dbReference type="Proteomes" id="UP001152759"/>
    </source>
</evidence>
<dbReference type="AlphaFoldDB" id="A0A9P0F9F8"/>
<keyword evidence="2" id="KW-1185">Reference proteome</keyword>
<gene>
    <name evidence="1" type="ORF">BEMITA_LOCUS13267</name>
</gene>
<dbReference type="Proteomes" id="UP001152759">
    <property type="component" value="Chromosome 8"/>
</dbReference>
<protein>
    <submittedName>
        <fullName evidence="1">Uncharacterized protein</fullName>
    </submittedName>
</protein>
<proteinExistence type="predicted"/>
<evidence type="ECO:0000313" key="1">
    <source>
        <dbReference type="EMBL" id="CAH0395031.1"/>
    </source>
</evidence>
<name>A0A9P0F9F8_BEMTA</name>
<organism evidence="1 2">
    <name type="scientific">Bemisia tabaci</name>
    <name type="common">Sweetpotato whitefly</name>
    <name type="synonym">Aleurodes tabaci</name>
    <dbReference type="NCBI Taxonomy" id="7038"/>
    <lineage>
        <taxon>Eukaryota</taxon>
        <taxon>Metazoa</taxon>
        <taxon>Ecdysozoa</taxon>
        <taxon>Arthropoda</taxon>
        <taxon>Hexapoda</taxon>
        <taxon>Insecta</taxon>
        <taxon>Pterygota</taxon>
        <taxon>Neoptera</taxon>
        <taxon>Paraneoptera</taxon>
        <taxon>Hemiptera</taxon>
        <taxon>Sternorrhyncha</taxon>
        <taxon>Aleyrodoidea</taxon>
        <taxon>Aleyrodidae</taxon>
        <taxon>Aleyrodinae</taxon>
        <taxon>Bemisia</taxon>
    </lineage>
</organism>
<accession>A0A9P0F9F8</accession>